<dbReference type="GO" id="GO:0005548">
    <property type="term" value="F:phospholipid transporter activity"/>
    <property type="evidence" value="ECO:0007669"/>
    <property type="project" value="TreeGrafter"/>
</dbReference>
<accession>A0A553EDN2</accession>
<gene>
    <name evidence="8" type="ORF">FNW21_02080</name>
</gene>
<dbReference type="Pfam" id="PF02405">
    <property type="entry name" value="MlaE"/>
    <property type="match status" value="1"/>
</dbReference>
<dbReference type="InterPro" id="IPR003453">
    <property type="entry name" value="ABC_MlaE_roteobac"/>
</dbReference>
<evidence type="ECO:0000256" key="1">
    <source>
        <dbReference type="ARBA" id="ARBA00004141"/>
    </source>
</evidence>
<evidence type="ECO:0000313" key="9">
    <source>
        <dbReference type="Proteomes" id="UP000316371"/>
    </source>
</evidence>
<reference evidence="8 9" key="1">
    <citation type="submission" date="2019-07" db="EMBL/GenBank/DDBJ databases">
        <title>Novel species of Flavobacterium.</title>
        <authorList>
            <person name="Liu Q."/>
            <person name="Xin Y.-H."/>
        </authorList>
    </citation>
    <scope>NUCLEOTIDE SEQUENCE [LARGE SCALE GENOMIC DNA]</scope>
    <source>
        <strain evidence="8 9">LB1R34</strain>
    </source>
</reference>
<keyword evidence="6 7" id="KW-0472">Membrane</keyword>
<protein>
    <submittedName>
        <fullName evidence="8">ABC transporter permease</fullName>
    </submittedName>
</protein>
<keyword evidence="5 7" id="KW-1133">Transmembrane helix</keyword>
<dbReference type="RefSeq" id="WP_144255069.1">
    <property type="nucleotide sequence ID" value="NZ_VJZT01000001.1"/>
</dbReference>
<comment type="caution">
    <text evidence="8">The sequence shown here is derived from an EMBL/GenBank/DDBJ whole genome shotgun (WGS) entry which is preliminary data.</text>
</comment>
<dbReference type="NCBIfam" id="TIGR00056">
    <property type="entry name" value="MlaE family lipid ABC transporter permease subunit"/>
    <property type="match status" value="1"/>
</dbReference>
<feature type="transmembrane region" description="Helical" evidence="7">
    <location>
        <begin position="141"/>
        <end position="167"/>
    </location>
</feature>
<organism evidence="8 9">
    <name type="scientific">Flavobacterium restrictum</name>
    <dbReference type="NCBI Taxonomy" id="2594428"/>
    <lineage>
        <taxon>Bacteria</taxon>
        <taxon>Pseudomonadati</taxon>
        <taxon>Bacteroidota</taxon>
        <taxon>Flavobacteriia</taxon>
        <taxon>Flavobacteriales</taxon>
        <taxon>Flavobacteriaceae</taxon>
        <taxon>Flavobacterium</taxon>
    </lineage>
</organism>
<keyword evidence="9" id="KW-1185">Reference proteome</keyword>
<evidence type="ECO:0000256" key="2">
    <source>
        <dbReference type="ARBA" id="ARBA00007556"/>
    </source>
</evidence>
<comment type="subcellular location">
    <subcellularLocation>
        <location evidence="1">Membrane</location>
        <topology evidence="1">Multi-pass membrane protein</topology>
    </subcellularLocation>
</comment>
<evidence type="ECO:0000313" key="8">
    <source>
        <dbReference type="EMBL" id="TRX43148.1"/>
    </source>
</evidence>
<dbReference type="GO" id="GO:0043190">
    <property type="term" value="C:ATP-binding cassette (ABC) transporter complex"/>
    <property type="evidence" value="ECO:0007669"/>
    <property type="project" value="InterPro"/>
</dbReference>
<sequence length="253" mass="27833">MIQSYFKDICEETGNFALFGGRFFREIVKLPFQINEFFRQCYAIGYKSLPLVSITGFIMGLVLTIQSRPTMTKFGAESWLPSMVSLSLIREIAPVITALICAGKIASGIGAELGSMKVTEQIDAMEVSAINPYKYLVVTRILATTLMVPILVIYADFVGVFGGYIGFNVHGDMGLYRYFSDVFEHLEFLDLMPAVIKTFFFGFFIGLIGCYKGFNASSGTASVGIAANEAVVSASLAIFIIDMMAVQLTDLFF</sequence>
<feature type="transmembrane region" description="Helical" evidence="7">
    <location>
        <begin position="44"/>
        <end position="65"/>
    </location>
</feature>
<evidence type="ECO:0000256" key="7">
    <source>
        <dbReference type="RuleBase" id="RU362044"/>
    </source>
</evidence>
<proteinExistence type="inferred from homology"/>
<dbReference type="PANTHER" id="PTHR30188:SF4">
    <property type="entry name" value="PROTEIN TRIGALACTOSYLDIACYLGLYCEROL 1, CHLOROPLASTIC"/>
    <property type="match status" value="1"/>
</dbReference>
<evidence type="ECO:0000256" key="4">
    <source>
        <dbReference type="ARBA" id="ARBA00022692"/>
    </source>
</evidence>
<feature type="transmembrane region" description="Helical" evidence="7">
    <location>
        <begin position="191"/>
        <end position="211"/>
    </location>
</feature>
<dbReference type="InterPro" id="IPR030802">
    <property type="entry name" value="Permease_MalE"/>
</dbReference>
<evidence type="ECO:0000256" key="3">
    <source>
        <dbReference type="ARBA" id="ARBA00022448"/>
    </source>
</evidence>
<evidence type="ECO:0000256" key="6">
    <source>
        <dbReference type="ARBA" id="ARBA00023136"/>
    </source>
</evidence>
<dbReference type="AlphaFoldDB" id="A0A553EDN2"/>
<keyword evidence="3" id="KW-0813">Transport</keyword>
<dbReference type="PANTHER" id="PTHR30188">
    <property type="entry name" value="ABC TRANSPORTER PERMEASE PROTEIN-RELATED"/>
    <property type="match status" value="1"/>
</dbReference>
<keyword evidence="4 7" id="KW-0812">Transmembrane</keyword>
<comment type="similarity">
    <text evidence="2 7">Belongs to the MlaE permease family.</text>
</comment>
<dbReference type="Proteomes" id="UP000316371">
    <property type="component" value="Unassembled WGS sequence"/>
</dbReference>
<feature type="transmembrane region" description="Helical" evidence="7">
    <location>
        <begin position="223"/>
        <end position="246"/>
    </location>
</feature>
<comment type="caution">
    <text evidence="7">Lacks conserved residue(s) required for the propagation of feature annotation.</text>
</comment>
<evidence type="ECO:0000256" key="5">
    <source>
        <dbReference type="ARBA" id="ARBA00022989"/>
    </source>
</evidence>
<dbReference type="OrthoDB" id="9810518at2"/>
<dbReference type="EMBL" id="VJZT01000001">
    <property type="protein sequence ID" value="TRX43148.1"/>
    <property type="molecule type" value="Genomic_DNA"/>
</dbReference>
<name>A0A553EDN2_9FLAO</name>